<dbReference type="VEuPathDB" id="FungiDB:yc1106_09619"/>
<dbReference type="Pfam" id="PF25147">
    <property type="entry name" value="Ribophorin_II_C"/>
    <property type="match status" value="1"/>
</dbReference>
<dbReference type="InterPro" id="IPR056790">
    <property type="entry name" value="Ribophorin_II_C"/>
</dbReference>
<keyword evidence="3 9" id="KW-0732">Signal</keyword>
<feature type="chain" id="PRO_5044239804" evidence="9">
    <location>
        <begin position="22"/>
        <end position="289"/>
    </location>
</feature>
<evidence type="ECO:0000256" key="7">
    <source>
        <dbReference type="SAM" id="MobiDB-lite"/>
    </source>
</evidence>
<reference evidence="11" key="1">
    <citation type="submission" date="2021-12" db="EMBL/GenBank/DDBJ databases">
        <title>Curvularia clavata genome.</title>
        <authorList>
            <person name="Cao Y."/>
        </authorList>
    </citation>
    <scope>NUCLEOTIDE SEQUENCE</scope>
    <source>
        <strain evidence="11">Yc1106</strain>
    </source>
</reference>
<evidence type="ECO:0000256" key="1">
    <source>
        <dbReference type="ARBA" id="ARBA00004477"/>
    </source>
</evidence>
<dbReference type="EMBL" id="CP089281">
    <property type="protein sequence ID" value="USP82345.1"/>
    <property type="molecule type" value="Genomic_DNA"/>
</dbReference>
<evidence type="ECO:0000256" key="4">
    <source>
        <dbReference type="ARBA" id="ARBA00022824"/>
    </source>
</evidence>
<proteinExistence type="predicted"/>
<dbReference type="InterPro" id="IPR008814">
    <property type="entry name" value="Swp1"/>
</dbReference>
<keyword evidence="12" id="KW-1185">Reference proteome</keyword>
<dbReference type="GO" id="GO:0008250">
    <property type="term" value="C:oligosaccharyltransferase complex"/>
    <property type="evidence" value="ECO:0007669"/>
    <property type="project" value="InterPro"/>
</dbReference>
<evidence type="ECO:0000259" key="10">
    <source>
        <dbReference type="Pfam" id="PF25147"/>
    </source>
</evidence>
<organism evidence="11 12">
    <name type="scientific">Curvularia clavata</name>
    <dbReference type="NCBI Taxonomy" id="95742"/>
    <lineage>
        <taxon>Eukaryota</taxon>
        <taxon>Fungi</taxon>
        <taxon>Dikarya</taxon>
        <taxon>Ascomycota</taxon>
        <taxon>Pezizomycotina</taxon>
        <taxon>Dothideomycetes</taxon>
        <taxon>Pleosporomycetidae</taxon>
        <taxon>Pleosporales</taxon>
        <taxon>Pleosporineae</taxon>
        <taxon>Pleosporaceae</taxon>
        <taxon>Curvularia</taxon>
    </lineage>
</organism>
<feature type="region of interest" description="Disordered" evidence="7">
    <location>
        <begin position="38"/>
        <end position="57"/>
    </location>
</feature>
<dbReference type="GO" id="GO:0006487">
    <property type="term" value="P:protein N-linked glycosylation"/>
    <property type="evidence" value="ECO:0007669"/>
    <property type="project" value="TreeGrafter"/>
</dbReference>
<evidence type="ECO:0000256" key="3">
    <source>
        <dbReference type="ARBA" id="ARBA00022729"/>
    </source>
</evidence>
<accession>A0A9Q9DXU7</accession>
<name>A0A9Q9DXU7_CURCL</name>
<keyword evidence="2 8" id="KW-0812">Transmembrane</keyword>
<feature type="signal peptide" evidence="9">
    <location>
        <begin position="1"/>
        <end position="21"/>
    </location>
</feature>
<dbReference type="OrthoDB" id="432292at2759"/>
<dbReference type="PANTHER" id="PTHR12640">
    <property type="entry name" value="RIBOPHORIN II"/>
    <property type="match status" value="1"/>
</dbReference>
<evidence type="ECO:0000256" key="8">
    <source>
        <dbReference type="SAM" id="Phobius"/>
    </source>
</evidence>
<evidence type="ECO:0000256" key="9">
    <source>
        <dbReference type="SAM" id="SignalP"/>
    </source>
</evidence>
<keyword evidence="6 8" id="KW-0472">Membrane</keyword>
<evidence type="ECO:0000256" key="2">
    <source>
        <dbReference type="ARBA" id="ARBA00022692"/>
    </source>
</evidence>
<feature type="transmembrane region" description="Helical" evidence="8">
    <location>
        <begin position="233"/>
        <end position="252"/>
    </location>
</feature>
<evidence type="ECO:0000313" key="11">
    <source>
        <dbReference type="EMBL" id="USP82345.1"/>
    </source>
</evidence>
<feature type="domain" description="Ribophorin II C-terminal" evidence="10">
    <location>
        <begin position="181"/>
        <end position="284"/>
    </location>
</feature>
<evidence type="ECO:0000256" key="5">
    <source>
        <dbReference type="ARBA" id="ARBA00022989"/>
    </source>
</evidence>
<protein>
    <submittedName>
        <fullName evidence="11">Dolichyl-diphosphooligosaccharide--protein glycosyltransferase subunit 2</fullName>
    </submittedName>
</protein>
<dbReference type="PANTHER" id="PTHR12640:SF0">
    <property type="entry name" value="DOLICHYL-DIPHOSPHOOLIGOSACCHARIDE--PROTEIN GLYCOSYLTRANSFERASE SUBUNIT 2"/>
    <property type="match status" value="1"/>
</dbReference>
<feature type="transmembrane region" description="Helical" evidence="8">
    <location>
        <begin position="191"/>
        <end position="212"/>
    </location>
</feature>
<gene>
    <name evidence="11" type="ORF">yc1106_09619</name>
</gene>
<dbReference type="Proteomes" id="UP001056012">
    <property type="component" value="Chromosome 8"/>
</dbReference>
<comment type="subcellular location">
    <subcellularLocation>
        <location evidence="1">Endoplasmic reticulum membrane</location>
        <topology evidence="1">Multi-pass membrane protein</topology>
    </subcellularLocation>
</comment>
<evidence type="ECO:0000256" key="6">
    <source>
        <dbReference type="ARBA" id="ARBA00023136"/>
    </source>
</evidence>
<sequence>MRVFDSFVSSLLLSSAAIVSAASSWSFEDATVSVASKGAGVGGGSKAKLSPSTPLGKSVSLGPTDTLKLVLSTVDGGTAKRPHQASLTLTDPDTGVEDSFLLSVKESGKGKVDLSQKDLPHQFLTAEKPIAASLVIGSFGSSKPYKSKVFDLAITRDPSIPLSIPDPPVRFAASPEIHHIFRSDPKSPPKVITLVFAAAVAAALPILLGAWATLGANASHLGKALGNAPVSHALFYGSILAMEGIFFLYYTSWNLFQTLPAAAVVGAVAFLSGSRALSEVQERRLAGLR</sequence>
<evidence type="ECO:0000313" key="12">
    <source>
        <dbReference type="Proteomes" id="UP001056012"/>
    </source>
</evidence>
<dbReference type="AlphaFoldDB" id="A0A9Q9DXU7"/>
<keyword evidence="4" id="KW-0256">Endoplasmic reticulum</keyword>
<keyword evidence="5 8" id="KW-1133">Transmembrane helix</keyword>